<evidence type="ECO:0000313" key="9">
    <source>
        <dbReference type="Proteomes" id="UP001162164"/>
    </source>
</evidence>
<feature type="domain" description="Glycoside hydrolase 35 catalytic" evidence="5">
    <location>
        <begin position="29"/>
        <end position="352"/>
    </location>
</feature>
<dbReference type="InterPro" id="IPR048913">
    <property type="entry name" value="BetaGal_gal-bd"/>
</dbReference>
<dbReference type="PRINTS" id="PR00742">
    <property type="entry name" value="GLHYDRLASE35"/>
</dbReference>
<accession>A0ABQ9K6H3</accession>
<dbReference type="SUPFAM" id="SSF51445">
    <property type="entry name" value="(Trans)glycosidases"/>
    <property type="match status" value="2"/>
</dbReference>
<dbReference type="Pfam" id="PF01301">
    <property type="entry name" value="Glyco_hydro_35"/>
    <property type="match status" value="2"/>
</dbReference>
<dbReference type="EMBL" id="JAPWTJ010000010">
    <property type="protein sequence ID" value="KAJ8985607.1"/>
    <property type="molecule type" value="Genomic_DNA"/>
</dbReference>
<dbReference type="InterPro" id="IPR008979">
    <property type="entry name" value="Galactose-bd-like_sf"/>
</dbReference>
<evidence type="ECO:0000256" key="3">
    <source>
        <dbReference type="ARBA" id="ARBA00023295"/>
    </source>
</evidence>
<dbReference type="Gene3D" id="3.20.20.80">
    <property type="entry name" value="Glycosidases"/>
    <property type="match status" value="2"/>
</dbReference>
<evidence type="ECO:0000259" key="5">
    <source>
        <dbReference type="Pfam" id="PF01301"/>
    </source>
</evidence>
<evidence type="ECO:0000259" key="7">
    <source>
        <dbReference type="Pfam" id="PF21467"/>
    </source>
</evidence>
<dbReference type="InterPro" id="IPR048912">
    <property type="entry name" value="BetaGal1-like_ABD1"/>
</dbReference>
<comment type="similarity">
    <text evidence="1 4">Belongs to the glycosyl hydrolase 35 family.</text>
</comment>
<dbReference type="Proteomes" id="UP001162164">
    <property type="component" value="Unassembled WGS sequence"/>
</dbReference>
<evidence type="ECO:0000256" key="2">
    <source>
        <dbReference type="ARBA" id="ARBA00022801"/>
    </source>
</evidence>
<protein>
    <recommendedName>
        <fullName evidence="10">Beta-galactosidase</fullName>
    </recommendedName>
</protein>
<dbReference type="InterPro" id="IPR001944">
    <property type="entry name" value="Glycoside_Hdrlase_35"/>
</dbReference>
<sequence length="1176" mass="133726">MAVTAGATWYQYYTDGGITSGLSDNQPHFTLNDKNITIYSGAFHYFRVPRVYWRDRLKKMRAAGLNTVETYVPWNLHEWQSGLYDFGDGGSDWEDFLHLEEFLNTAKEEDLFALVRPGPYICAEWEFGGLPSWILRNTSTVRSSKDDTYISYVERYFSILLPILALLQFQNDGPIIGFQIENEYGNTGESDTEYLQTLQQMLLDNGIKELLYTSDPPSVGSRGAVPGVLQTANFNSNPTWQLDTLNSLQENKPTMTMEFWTGWFDHWLEDHHTVGPDQFQSLLEEILDYPSSVNMYTFVGSTNFGFLSGAGSLYSDTNNSGLQPTTTSYDYDAPLTEYGNYTTKYYIVRGVLAKRNQIPVDTPDPPAPTEITAYDTISIEKQLPITYLIENSIYRLNGLGTYPMETLPINTNSGQSYGYVVYRKRGLDIPADAELRISGYVRDTVLVLINGELVSPIPQEKSDVNGFGFWRLENSTLTLTDTAVQNATLDLIVENFGRNNYGGLSQFRQFKGLTDPVYINEEQLEDVSIFPLQFRVSENLDLLRSRDWQDSAAGTQGPTLYRATLTIDSEPLDTFIDMRDWTKGIVIVNGRVLGRHFFLGPQQSLYLPIGPYLKQGDNDIVVFEHYQGADSIKFSSVPIFGGPTRRFDFGGGGSPMQDFLRVEEFLKTAQEEDLLVLLRPGPYICAEWEFGGLPSWLLRETSSVRTSKDEKYMYYVSRYFRILLPVLAKYQFQNGGSVIGFQIENEYGYTGENDTEYLLQLRQLFLDNGIVELLYTSDNPNDNGRGAIPGVLQTANFNSDATNNLDKLNQLQDGKPTMTMEYWTGWYDHWTEDHNTVSAEEFRNTLEEILDYPSSVNFYMFVGGTNFRYLNGANTLYSGTNNTGYEPITSSYDYDAPITEYGNYTEKYDIVKEAIASRNPVKTRTPDPPEIEAAVAYPDIPIENQMYLQTILDNLDTVFESEDVIPMELLPTKDNSGQSYGYILYRKVDVNVEADSVLKLQGYVRDTVLVLVNGKLMSPAPRNSSDLDGFGFWRRRNSELVISESDDLGNVTLDILVENFGRNNFGDLSQFQQFKGLTDSVYLNDQKITGWEIIPMEFDGERLYGWMDGTEDRTVPSVYRGSLLIYDQDVKDTFIDMREWTKGIVMVNGFVMGRYFFLGSATDFVYTQALVSVRYQ</sequence>
<feature type="domain" description="Glycoside hydrolase 35 catalytic" evidence="5">
    <location>
        <begin position="662"/>
        <end position="916"/>
    </location>
</feature>
<evidence type="ECO:0000256" key="4">
    <source>
        <dbReference type="RuleBase" id="RU003679"/>
    </source>
</evidence>
<proteinExistence type="inferred from homology"/>
<dbReference type="PANTHER" id="PTHR23421">
    <property type="entry name" value="BETA-GALACTOSIDASE RELATED"/>
    <property type="match status" value="1"/>
</dbReference>
<keyword evidence="2" id="KW-0378">Hydrolase</keyword>
<dbReference type="SUPFAM" id="SSF49785">
    <property type="entry name" value="Galactose-binding domain-like"/>
    <property type="match status" value="2"/>
</dbReference>
<feature type="domain" description="Beta-galactosidase 1-like first all-beta" evidence="6">
    <location>
        <begin position="977"/>
        <end position="1096"/>
    </location>
</feature>
<dbReference type="Pfam" id="PF21317">
    <property type="entry name" value="BetaGal_ABD_1"/>
    <property type="match status" value="2"/>
</dbReference>
<dbReference type="Pfam" id="PF21467">
    <property type="entry name" value="BetaGal_gal-bd"/>
    <property type="match status" value="2"/>
</dbReference>
<feature type="domain" description="Beta-galactosidase 1-like first all-beta" evidence="6">
    <location>
        <begin position="414"/>
        <end position="533"/>
    </location>
</feature>
<feature type="domain" description="Beta-galactosidase galactose-binding" evidence="7">
    <location>
        <begin position="1116"/>
        <end position="1156"/>
    </location>
</feature>
<name>A0ABQ9K6H3_9CUCU</name>
<evidence type="ECO:0000256" key="1">
    <source>
        <dbReference type="ARBA" id="ARBA00009809"/>
    </source>
</evidence>
<dbReference type="InterPro" id="IPR031330">
    <property type="entry name" value="Gly_Hdrlase_35_cat"/>
</dbReference>
<reference evidence="8" key="1">
    <citation type="journal article" date="2023" name="Insect Mol. Biol.">
        <title>Genome sequencing provides insights into the evolution of gene families encoding plant cell wall-degrading enzymes in longhorned beetles.</title>
        <authorList>
            <person name="Shin N.R."/>
            <person name="Okamura Y."/>
            <person name="Kirsch R."/>
            <person name="Pauchet Y."/>
        </authorList>
    </citation>
    <scope>NUCLEOTIDE SEQUENCE</scope>
    <source>
        <strain evidence="8">MMC_N1</strain>
    </source>
</reference>
<feature type="domain" description="Beta-galactosidase galactose-binding" evidence="7">
    <location>
        <begin position="558"/>
        <end position="618"/>
    </location>
</feature>
<comment type="caution">
    <text evidence="8">The sequence shown here is derived from an EMBL/GenBank/DDBJ whole genome shotgun (WGS) entry which is preliminary data.</text>
</comment>
<organism evidence="8 9">
    <name type="scientific">Molorchus minor</name>
    <dbReference type="NCBI Taxonomy" id="1323400"/>
    <lineage>
        <taxon>Eukaryota</taxon>
        <taxon>Metazoa</taxon>
        <taxon>Ecdysozoa</taxon>
        <taxon>Arthropoda</taxon>
        <taxon>Hexapoda</taxon>
        <taxon>Insecta</taxon>
        <taxon>Pterygota</taxon>
        <taxon>Neoptera</taxon>
        <taxon>Endopterygota</taxon>
        <taxon>Coleoptera</taxon>
        <taxon>Polyphaga</taxon>
        <taxon>Cucujiformia</taxon>
        <taxon>Chrysomeloidea</taxon>
        <taxon>Cerambycidae</taxon>
        <taxon>Lamiinae</taxon>
        <taxon>Monochamini</taxon>
        <taxon>Molorchus</taxon>
    </lineage>
</organism>
<dbReference type="Gene3D" id="2.60.120.260">
    <property type="entry name" value="Galactose-binding domain-like"/>
    <property type="match status" value="4"/>
</dbReference>
<keyword evidence="9" id="KW-1185">Reference proteome</keyword>
<keyword evidence="3" id="KW-0326">Glycosidase</keyword>
<evidence type="ECO:0000259" key="6">
    <source>
        <dbReference type="Pfam" id="PF21317"/>
    </source>
</evidence>
<gene>
    <name evidence="8" type="ORF">NQ317_015100</name>
</gene>
<evidence type="ECO:0000313" key="8">
    <source>
        <dbReference type="EMBL" id="KAJ8985607.1"/>
    </source>
</evidence>
<dbReference type="InterPro" id="IPR017853">
    <property type="entry name" value="GH"/>
</dbReference>
<evidence type="ECO:0008006" key="10">
    <source>
        <dbReference type="Google" id="ProtNLM"/>
    </source>
</evidence>